<gene>
    <name evidence="1" type="ORF">EVAR_101784_1</name>
</gene>
<accession>A0A4C1SQS2</accession>
<dbReference type="EMBL" id="BGZK01000010">
    <property type="protein sequence ID" value="GBP03411.1"/>
    <property type="molecule type" value="Genomic_DNA"/>
</dbReference>
<proteinExistence type="predicted"/>
<evidence type="ECO:0000313" key="1">
    <source>
        <dbReference type="EMBL" id="GBP03411.1"/>
    </source>
</evidence>
<dbReference type="AlphaFoldDB" id="A0A4C1SQS2"/>
<keyword evidence="2" id="KW-1185">Reference proteome</keyword>
<dbReference type="OrthoDB" id="7400811at2759"/>
<evidence type="ECO:0000313" key="2">
    <source>
        <dbReference type="Proteomes" id="UP000299102"/>
    </source>
</evidence>
<reference evidence="1 2" key="1">
    <citation type="journal article" date="2019" name="Commun. Biol.">
        <title>The bagworm genome reveals a unique fibroin gene that provides high tensile strength.</title>
        <authorList>
            <person name="Kono N."/>
            <person name="Nakamura H."/>
            <person name="Ohtoshi R."/>
            <person name="Tomita M."/>
            <person name="Numata K."/>
            <person name="Arakawa K."/>
        </authorList>
    </citation>
    <scope>NUCLEOTIDE SEQUENCE [LARGE SCALE GENOMIC DNA]</scope>
</reference>
<sequence>MFITNVSQSAIINAAIRLAPVNTPRRLMPGACAARCGRVAATSAGRGPRARRCEKDLTEPKNAILAKQVADCLSVAFDSVLCLCKLHEKAKPKPRDPKSRRELRLEKMKITKSEIDEDVTVLTNLRQRAHALIR</sequence>
<comment type="caution">
    <text evidence="1">The sequence shown here is derived from an EMBL/GenBank/DDBJ whole genome shotgun (WGS) entry which is preliminary data.</text>
</comment>
<protein>
    <submittedName>
        <fullName evidence="1">Uncharacterized protein</fullName>
    </submittedName>
</protein>
<organism evidence="1 2">
    <name type="scientific">Eumeta variegata</name>
    <name type="common">Bagworm moth</name>
    <name type="synonym">Eumeta japonica</name>
    <dbReference type="NCBI Taxonomy" id="151549"/>
    <lineage>
        <taxon>Eukaryota</taxon>
        <taxon>Metazoa</taxon>
        <taxon>Ecdysozoa</taxon>
        <taxon>Arthropoda</taxon>
        <taxon>Hexapoda</taxon>
        <taxon>Insecta</taxon>
        <taxon>Pterygota</taxon>
        <taxon>Neoptera</taxon>
        <taxon>Endopterygota</taxon>
        <taxon>Lepidoptera</taxon>
        <taxon>Glossata</taxon>
        <taxon>Ditrysia</taxon>
        <taxon>Tineoidea</taxon>
        <taxon>Psychidae</taxon>
        <taxon>Oiketicinae</taxon>
        <taxon>Eumeta</taxon>
    </lineage>
</organism>
<name>A0A4C1SQS2_EUMVA</name>
<dbReference type="Proteomes" id="UP000299102">
    <property type="component" value="Unassembled WGS sequence"/>
</dbReference>